<dbReference type="Gene3D" id="2.40.420.20">
    <property type="match status" value="1"/>
</dbReference>
<dbReference type="PANTHER" id="PTHR30469">
    <property type="entry name" value="MULTIDRUG RESISTANCE PROTEIN MDTA"/>
    <property type="match status" value="1"/>
</dbReference>
<reference evidence="5 6" key="1">
    <citation type="submission" date="2022-10" db="EMBL/GenBank/DDBJ databases">
        <title>The complete genomes of actinobacterial strains from the NBC collection.</title>
        <authorList>
            <person name="Joergensen T.S."/>
            <person name="Alvarez Arevalo M."/>
            <person name="Sterndorff E.B."/>
            <person name="Faurdal D."/>
            <person name="Vuksanovic O."/>
            <person name="Mourched A.-S."/>
            <person name="Charusanti P."/>
            <person name="Shaw S."/>
            <person name="Blin K."/>
            <person name="Weber T."/>
        </authorList>
    </citation>
    <scope>NUCLEOTIDE SEQUENCE [LARGE SCALE GENOMIC DNA]</scope>
    <source>
        <strain evidence="5 6">NBC_01247</strain>
    </source>
</reference>
<evidence type="ECO:0000313" key="5">
    <source>
        <dbReference type="EMBL" id="WUS61289.1"/>
    </source>
</evidence>
<feature type="domain" description="Peptidoglycan binding-like" evidence="3">
    <location>
        <begin position="160"/>
        <end position="196"/>
    </location>
</feature>
<dbReference type="SUPFAM" id="SSF47090">
    <property type="entry name" value="PGBD-like"/>
    <property type="match status" value="1"/>
</dbReference>
<feature type="region of interest" description="Disordered" evidence="1">
    <location>
        <begin position="1"/>
        <end position="28"/>
    </location>
</feature>
<dbReference type="RefSeq" id="WP_329492674.1">
    <property type="nucleotide sequence ID" value="NZ_CP108460.1"/>
</dbReference>
<feature type="transmembrane region" description="Helical" evidence="2">
    <location>
        <begin position="34"/>
        <end position="56"/>
    </location>
</feature>
<dbReference type="PANTHER" id="PTHR30469:SF15">
    <property type="entry name" value="HLYD FAMILY OF SECRETION PROTEINS"/>
    <property type="match status" value="1"/>
</dbReference>
<proteinExistence type="predicted"/>
<dbReference type="InterPro" id="IPR036366">
    <property type="entry name" value="PGBDSf"/>
</dbReference>
<gene>
    <name evidence="4" type="ORF">OG469_00205</name>
    <name evidence="5" type="ORF">OG469_40815</name>
</gene>
<dbReference type="InterPro" id="IPR036365">
    <property type="entry name" value="PGBD-like_sf"/>
</dbReference>
<evidence type="ECO:0000256" key="2">
    <source>
        <dbReference type="SAM" id="Phobius"/>
    </source>
</evidence>
<evidence type="ECO:0000313" key="4">
    <source>
        <dbReference type="EMBL" id="WUS54057.1"/>
    </source>
</evidence>
<protein>
    <submittedName>
        <fullName evidence="5">Peptidoglycan-binding protein</fullName>
    </submittedName>
</protein>
<evidence type="ECO:0000313" key="6">
    <source>
        <dbReference type="Proteomes" id="UP001432014"/>
    </source>
</evidence>
<organism evidence="5 6">
    <name type="scientific">Kitasatospora herbaricolor</name>
    <dbReference type="NCBI Taxonomy" id="68217"/>
    <lineage>
        <taxon>Bacteria</taxon>
        <taxon>Bacillati</taxon>
        <taxon>Actinomycetota</taxon>
        <taxon>Actinomycetes</taxon>
        <taxon>Kitasatosporales</taxon>
        <taxon>Streptomycetaceae</taxon>
        <taxon>Kitasatospora</taxon>
    </lineage>
</organism>
<dbReference type="EMBL" id="CP108482">
    <property type="protein sequence ID" value="WUS54057.1"/>
    <property type="molecule type" value="Genomic_DNA"/>
</dbReference>
<sequence length="444" mass="44590">MTVDGTDTILPPTPDSGTTENDAPTAGMRRRRRYLTGIVLTAVLAGAAGAGAAGILKSPAQVAAETAAPAPDTLTAQVERKVVAEALITRGKVSTASTVDIAALAPTGVDGARPMVTKVKVQNGDQLQYGKVLFEISGRPVFTLNGAIPAYRDLKPGMKGEDVTQLQKALSKAGFRTAPDAAGTFGAGTGKAVTAFYKSIGYSPVLAAAAMPANEPGKVPTPGATGDVKTGTASAEQPPMVAVVPMSEVIYLGTLPAHVDLVSAKVGTPPGDKLMIVSTGDLVVSGDVSVREKGLLRAGQKVDILSESSGTTLTGTVLGVEETTAADPKDGQNASGAPTYTLRVKPDQPLPAEFAGKEVRLTVKAASSDGPVLAVPSAALSSGADGSTTVGVLQPDGSMRRVKVRPGISGDGFVEVTPEAGAMLAPGDKVVVGTQPGAAPGGQP</sequence>
<keyword evidence="6" id="KW-1185">Reference proteome</keyword>
<keyword evidence="2" id="KW-0812">Transmembrane</keyword>
<evidence type="ECO:0000256" key="1">
    <source>
        <dbReference type="SAM" id="MobiDB-lite"/>
    </source>
</evidence>
<dbReference type="Proteomes" id="UP001432014">
    <property type="component" value="Chromosome"/>
</dbReference>
<keyword evidence="2" id="KW-1133">Transmembrane helix</keyword>
<keyword evidence="2" id="KW-0472">Membrane</keyword>
<evidence type="ECO:0000259" key="3">
    <source>
        <dbReference type="Pfam" id="PF01471"/>
    </source>
</evidence>
<dbReference type="EMBL" id="CP108482">
    <property type="protein sequence ID" value="WUS61289.1"/>
    <property type="molecule type" value="Genomic_DNA"/>
</dbReference>
<dbReference type="Gene3D" id="1.10.101.10">
    <property type="entry name" value="PGBD-like superfamily/PGBD"/>
    <property type="match status" value="1"/>
</dbReference>
<dbReference type="InterPro" id="IPR002477">
    <property type="entry name" value="Peptidoglycan-bd-like"/>
</dbReference>
<name>A0ABZ1WKU7_9ACTN</name>
<dbReference type="Pfam" id="PF01471">
    <property type="entry name" value="PG_binding_1"/>
    <property type="match status" value="1"/>
</dbReference>
<accession>A0ABZ1WKU7</accession>